<gene>
    <name evidence="2" type="ORF">GCM10009118_10490</name>
</gene>
<sequence length="308" mass="33333">MKVRIGIDIGGTNTKFGLIGPDGTILKRHRIQTSSFDSFDSFIKEVVEQARKMLKSEDELIGIGIGAPNGNVHSGMIESAPNMPWRYKLPIRAKVQEAFDCPVALTNDANAAAMGEKIFGGAKEMNDFVVITLGTGVGSGIYINGELAYGHDGFAGEIGHVITYPGGRLCGCGRRGCIEAYVNAKGILRTLAEEKYQFPDSELAQIEEKEINVKVIGQYAEKGDSLALHIFEKTGEFLGLTLANSMAYTSPEAFFLFGGITKVGEILREPVHRHMEANMLNIYQNKAKVVFSELPEDDAAILGAAALV</sequence>
<dbReference type="RefSeq" id="WP_343785542.1">
    <property type="nucleotide sequence ID" value="NZ_BAAAFH010000003.1"/>
</dbReference>
<dbReference type="SUPFAM" id="SSF53067">
    <property type="entry name" value="Actin-like ATPase domain"/>
    <property type="match status" value="1"/>
</dbReference>
<comment type="similarity">
    <text evidence="1">Belongs to the ROK (NagC/XylR) family.</text>
</comment>
<dbReference type="PROSITE" id="PS01125">
    <property type="entry name" value="ROK"/>
    <property type="match status" value="1"/>
</dbReference>
<accession>A0ABN1MP70</accession>
<keyword evidence="3" id="KW-1185">Reference proteome</keyword>
<evidence type="ECO:0000313" key="3">
    <source>
        <dbReference type="Proteomes" id="UP001501126"/>
    </source>
</evidence>
<dbReference type="Gene3D" id="3.30.420.40">
    <property type="match status" value="2"/>
</dbReference>
<proteinExistence type="inferred from homology"/>
<evidence type="ECO:0000313" key="2">
    <source>
        <dbReference type="EMBL" id="GAA0874641.1"/>
    </source>
</evidence>
<dbReference type="Pfam" id="PF00480">
    <property type="entry name" value="ROK"/>
    <property type="match status" value="1"/>
</dbReference>
<protein>
    <submittedName>
        <fullName evidence="2">ROK family protein</fullName>
    </submittedName>
</protein>
<dbReference type="PANTHER" id="PTHR18964:SF149">
    <property type="entry name" value="BIFUNCTIONAL UDP-N-ACETYLGLUCOSAMINE 2-EPIMERASE_N-ACETYLMANNOSAMINE KINASE"/>
    <property type="match status" value="1"/>
</dbReference>
<evidence type="ECO:0000256" key="1">
    <source>
        <dbReference type="ARBA" id="ARBA00006479"/>
    </source>
</evidence>
<dbReference type="EMBL" id="BAAAFH010000003">
    <property type="protein sequence ID" value="GAA0874641.1"/>
    <property type="molecule type" value="Genomic_DNA"/>
</dbReference>
<organism evidence="2 3">
    <name type="scientific">Wandonia haliotis</name>
    <dbReference type="NCBI Taxonomy" id="574963"/>
    <lineage>
        <taxon>Bacteria</taxon>
        <taxon>Pseudomonadati</taxon>
        <taxon>Bacteroidota</taxon>
        <taxon>Flavobacteriia</taxon>
        <taxon>Flavobacteriales</taxon>
        <taxon>Crocinitomicaceae</taxon>
        <taxon>Wandonia</taxon>
    </lineage>
</organism>
<dbReference type="Proteomes" id="UP001501126">
    <property type="component" value="Unassembled WGS sequence"/>
</dbReference>
<dbReference type="InterPro" id="IPR000600">
    <property type="entry name" value="ROK"/>
</dbReference>
<dbReference type="InterPro" id="IPR049874">
    <property type="entry name" value="ROK_cs"/>
</dbReference>
<reference evidence="2 3" key="1">
    <citation type="journal article" date="2019" name="Int. J. Syst. Evol. Microbiol.">
        <title>The Global Catalogue of Microorganisms (GCM) 10K type strain sequencing project: providing services to taxonomists for standard genome sequencing and annotation.</title>
        <authorList>
            <consortium name="The Broad Institute Genomics Platform"/>
            <consortium name="The Broad Institute Genome Sequencing Center for Infectious Disease"/>
            <person name="Wu L."/>
            <person name="Ma J."/>
        </authorList>
    </citation>
    <scope>NUCLEOTIDE SEQUENCE [LARGE SCALE GENOMIC DNA]</scope>
    <source>
        <strain evidence="2 3">JCM 16083</strain>
    </source>
</reference>
<comment type="caution">
    <text evidence="2">The sequence shown here is derived from an EMBL/GenBank/DDBJ whole genome shotgun (WGS) entry which is preliminary data.</text>
</comment>
<dbReference type="PANTHER" id="PTHR18964">
    <property type="entry name" value="ROK (REPRESSOR, ORF, KINASE) FAMILY"/>
    <property type="match status" value="1"/>
</dbReference>
<name>A0ABN1MP70_9FLAO</name>
<dbReference type="InterPro" id="IPR043129">
    <property type="entry name" value="ATPase_NBD"/>
</dbReference>